<dbReference type="PANTHER" id="PTHR13154">
    <property type="entry name" value="POLYADENYLATE-BINDING PROTEIN-INTERACTING PROTEIN 2"/>
    <property type="match status" value="1"/>
</dbReference>
<evidence type="ECO:0000256" key="1">
    <source>
        <dbReference type="ARBA" id="ARBA00006858"/>
    </source>
</evidence>
<accession>N6TL41</accession>
<evidence type="ECO:0000313" key="6">
    <source>
        <dbReference type="EMBL" id="ERL84551.1"/>
    </source>
</evidence>
<name>N6TL41_DENPD</name>
<gene>
    <name evidence="7" type="primary">109532892</name>
    <name evidence="6" type="ORF">D910_01980</name>
    <name evidence="5" type="ORF">YQE_02520</name>
</gene>
<dbReference type="OrthoDB" id="5985142at2759"/>
<dbReference type="PANTHER" id="PTHR13154:SF6">
    <property type="entry name" value="GEO05078P1"/>
    <property type="match status" value="1"/>
</dbReference>
<dbReference type="KEGG" id="dpa:109532892"/>
<dbReference type="GO" id="GO:0000900">
    <property type="term" value="F:mRNA regulatory element binding translation repressor activity"/>
    <property type="evidence" value="ECO:0007669"/>
    <property type="project" value="InterPro"/>
</dbReference>
<sequence>MKMPPTIDETTDNGIYEYEENSLSITTDEIDNTTVEDFDEPPENDFSEYMWMENEEEFDKEVMQRLEEEALMEECIAFMSTVNTYPNSSEAGSGEESAVTSSSLNPEAAEFVPSSQREPPLEETSVMSRSP</sequence>
<comment type="similarity">
    <text evidence="1">Belongs to the PAIP2 family.</text>
</comment>
<keyword evidence="2" id="KW-0832">Ubl conjugation</keyword>
<feature type="compositionally biased region" description="Low complexity" evidence="4">
    <location>
        <begin position="88"/>
        <end position="103"/>
    </location>
</feature>
<evidence type="ECO:0000256" key="4">
    <source>
        <dbReference type="SAM" id="MobiDB-lite"/>
    </source>
</evidence>
<dbReference type="HOGENOM" id="CLU_122529_0_0_1"/>
<proteinExistence type="inferred from homology"/>
<protein>
    <submittedName>
        <fullName evidence="5 7">Uncharacterized protein</fullName>
    </submittedName>
</protein>
<dbReference type="InterPro" id="IPR009818">
    <property type="entry name" value="PAM2_motif"/>
</dbReference>
<feature type="non-terminal residue" evidence="5">
    <location>
        <position position="1"/>
    </location>
</feature>
<dbReference type="InterPro" id="IPR040396">
    <property type="entry name" value="PAIP2-like"/>
</dbReference>
<keyword evidence="3" id="KW-0810">Translation regulation</keyword>
<evidence type="ECO:0000313" key="8">
    <source>
        <dbReference type="Proteomes" id="UP000019118"/>
    </source>
</evidence>
<dbReference type="Proteomes" id="UP000030742">
    <property type="component" value="Unassembled WGS sequence"/>
</dbReference>
<dbReference type="GO" id="GO:0045947">
    <property type="term" value="P:negative regulation of translational initiation"/>
    <property type="evidence" value="ECO:0007669"/>
    <property type="project" value="InterPro"/>
</dbReference>
<feature type="region of interest" description="Disordered" evidence="4">
    <location>
        <begin position="84"/>
        <end position="131"/>
    </location>
</feature>
<reference evidence="8 9" key="1">
    <citation type="journal article" date="2013" name="Genome Biol.">
        <title>Draft genome of the mountain pine beetle, Dendroctonus ponderosae Hopkins, a major forest pest.</title>
        <authorList>
            <person name="Keeling C.I."/>
            <person name="Yuen M.M."/>
            <person name="Liao N.Y."/>
            <person name="Docking T.R."/>
            <person name="Chan S.K."/>
            <person name="Taylor G.A."/>
            <person name="Palmquist D.L."/>
            <person name="Jackman S.D."/>
            <person name="Nguyen A."/>
            <person name="Li M."/>
            <person name="Henderson H."/>
            <person name="Janes J.K."/>
            <person name="Zhao Y."/>
            <person name="Pandoh P."/>
            <person name="Moore R."/>
            <person name="Sperling F.A."/>
            <person name="Huber D.P."/>
            <person name="Birol I."/>
            <person name="Jones S.J."/>
            <person name="Bohlmann J."/>
        </authorList>
    </citation>
    <scope>NUCLEOTIDE SEQUENCE</scope>
</reference>
<reference evidence="7" key="2">
    <citation type="submission" date="2024-08" db="UniProtKB">
        <authorList>
            <consortium name="EnsemblMetazoa"/>
        </authorList>
    </citation>
    <scope>IDENTIFICATION</scope>
</reference>
<dbReference type="AlphaFoldDB" id="N6TL41"/>
<dbReference type="EMBL" id="KB631602">
    <property type="protein sequence ID" value="ERL84551.1"/>
    <property type="molecule type" value="Genomic_DNA"/>
</dbReference>
<dbReference type="EnsemblMetazoa" id="XM_019898019.1">
    <property type="protein sequence ID" value="XP_019753578.1"/>
    <property type="gene ID" value="LOC109532892"/>
</dbReference>
<organism evidence="5">
    <name type="scientific">Dendroctonus ponderosae</name>
    <name type="common">Mountain pine beetle</name>
    <dbReference type="NCBI Taxonomy" id="77166"/>
    <lineage>
        <taxon>Eukaryota</taxon>
        <taxon>Metazoa</taxon>
        <taxon>Ecdysozoa</taxon>
        <taxon>Arthropoda</taxon>
        <taxon>Hexapoda</taxon>
        <taxon>Insecta</taxon>
        <taxon>Pterygota</taxon>
        <taxon>Neoptera</taxon>
        <taxon>Endopterygota</taxon>
        <taxon>Coleoptera</taxon>
        <taxon>Polyphaga</taxon>
        <taxon>Cucujiformia</taxon>
        <taxon>Curculionidae</taxon>
        <taxon>Scolytinae</taxon>
        <taxon>Dendroctonus</taxon>
    </lineage>
</organism>
<dbReference type="Pfam" id="PF07145">
    <property type="entry name" value="PAM2"/>
    <property type="match status" value="1"/>
</dbReference>
<evidence type="ECO:0000256" key="2">
    <source>
        <dbReference type="ARBA" id="ARBA00022843"/>
    </source>
</evidence>
<dbReference type="EMBL" id="KB740193">
    <property type="protein sequence ID" value="ENN81154.1"/>
    <property type="molecule type" value="Genomic_DNA"/>
</dbReference>
<evidence type="ECO:0000256" key="3">
    <source>
        <dbReference type="ARBA" id="ARBA00022845"/>
    </source>
</evidence>
<evidence type="ECO:0000313" key="9">
    <source>
        <dbReference type="Proteomes" id="UP000030742"/>
    </source>
</evidence>
<dbReference type="Proteomes" id="UP000019118">
    <property type="component" value="Unassembled WGS sequence"/>
</dbReference>
<evidence type="ECO:0000313" key="5">
    <source>
        <dbReference type="EMBL" id="ENN81154.1"/>
    </source>
</evidence>
<dbReference type="STRING" id="77166.N6TL41"/>
<evidence type="ECO:0000313" key="7">
    <source>
        <dbReference type="EnsemblMetazoa" id="XP_019753578.1"/>
    </source>
</evidence>
<keyword evidence="8" id="KW-1185">Reference proteome</keyword>
<dbReference type="GO" id="GO:0005737">
    <property type="term" value="C:cytoplasm"/>
    <property type="evidence" value="ECO:0007669"/>
    <property type="project" value="TreeGrafter"/>
</dbReference>